<dbReference type="Proteomes" id="UP000028931">
    <property type="component" value="Chromosome"/>
</dbReference>
<evidence type="ECO:0000313" key="4">
    <source>
        <dbReference type="EMBL" id="AIL61727.1"/>
    </source>
</evidence>
<comment type="similarity">
    <text evidence="1">Belongs to the ABC transporter superfamily.</text>
</comment>
<dbReference type="HOGENOM" id="CLU_2772709_0_0_6"/>
<gene>
    <name evidence="4" type="ORF">PSAKL28_25230</name>
</gene>
<reference evidence="4 5" key="1">
    <citation type="submission" date="2014-07" db="EMBL/GenBank/DDBJ databases">
        <authorList>
            <person name="Lee K."/>
            <person name="Lim J.Y."/>
            <person name="Hwang I."/>
        </authorList>
    </citation>
    <scope>NUCLEOTIDE SEQUENCE [LARGE SCALE GENOMIC DNA]</scope>
    <source>
        <strain evidence="4 5">KL28</strain>
    </source>
</reference>
<dbReference type="InterPro" id="IPR003439">
    <property type="entry name" value="ABC_transporter-like_ATP-bd"/>
</dbReference>
<proteinExistence type="inferred from homology"/>
<accession>A0A077F8E2</accession>
<dbReference type="Gene3D" id="3.40.50.300">
    <property type="entry name" value="P-loop containing nucleotide triphosphate hydrolases"/>
    <property type="match status" value="1"/>
</dbReference>
<dbReference type="KEGG" id="palk:PSAKL28_25230"/>
<dbReference type="EMBL" id="CP009048">
    <property type="protein sequence ID" value="AIL61727.1"/>
    <property type="molecule type" value="Genomic_DNA"/>
</dbReference>
<evidence type="ECO:0000256" key="2">
    <source>
        <dbReference type="ARBA" id="ARBA00022448"/>
    </source>
</evidence>
<protein>
    <submittedName>
        <fullName evidence="4">ABC transporter ATP-binding protein</fullName>
    </submittedName>
</protein>
<dbReference type="Pfam" id="PF00005">
    <property type="entry name" value="ABC_tran"/>
    <property type="match status" value="1"/>
</dbReference>
<evidence type="ECO:0000313" key="5">
    <source>
        <dbReference type="Proteomes" id="UP000028931"/>
    </source>
</evidence>
<keyword evidence="4" id="KW-0547">Nucleotide-binding</keyword>
<keyword evidence="4" id="KW-0067">ATP-binding</keyword>
<dbReference type="GO" id="GO:0016887">
    <property type="term" value="F:ATP hydrolysis activity"/>
    <property type="evidence" value="ECO:0007669"/>
    <property type="project" value="InterPro"/>
</dbReference>
<organism evidence="4 5">
    <name type="scientific">Pseudomonas alkylphenolica</name>
    <dbReference type="NCBI Taxonomy" id="237609"/>
    <lineage>
        <taxon>Bacteria</taxon>
        <taxon>Pseudomonadati</taxon>
        <taxon>Pseudomonadota</taxon>
        <taxon>Gammaproteobacteria</taxon>
        <taxon>Pseudomonadales</taxon>
        <taxon>Pseudomonadaceae</taxon>
        <taxon>Pseudomonas</taxon>
    </lineage>
</organism>
<evidence type="ECO:0000256" key="1">
    <source>
        <dbReference type="ARBA" id="ARBA00005417"/>
    </source>
</evidence>
<dbReference type="InterPro" id="IPR027417">
    <property type="entry name" value="P-loop_NTPase"/>
</dbReference>
<dbReference type="GO" id="GO:0005524">
    <property type="term" value="F:ATP binding"/>
    <property type="evidence" value="ECO:0007669"/>
    <property type="project" value="UniProtKB-KW"/>
</dbReference>
<keyword evidence="2" id="KW-0813">Transport</keyword>
<dbReference type="eggNOG" id="COG1131">
    <property type="taxonomic scope" value="Bacteria"/>
</dbReference>
<sequence>MLELFDLETVRKQTIATLSKGYRRHVDLAQALLHDPQVLVLDEPTDGLDPAQKYHVRELIKGFFLLIYV</sequence>
<feature type="domain" description="ABC transporter" evidence="3">
    <location>
        <begin position="2"/>
        <end position="45"/>
    </location>
</feature>
<name>A0A077F8E2_9PSED</name>
<evidence type="ECO:0000259" key="3">
    <source>
        <dbReference type="Pfam" id="PF00005"/>
    </source>
</evidence>
<dbReference type="SUPFAM" id="SSF52540">
    <property type="entry name" value="P-loop containing nucleoside triphosphate hydrolases"/>
    <property type="match status" value="1"/>
</dbReference>
<dbReference type="PANTHER" id="PTHR43335">
    <property type="entry name" value="ABC TRANSPORTER, ATP-BINDING PROTEIN"/>
    <property type="match status" value="1"/>
</dbReference>
<dbReference type="AlphaFoldDB" id="A0A077F8E2"/>